<dbReference type="Pfam" id="PF02517">
    <property type="entry name" value="Rce1-like"/>
    <property type="match status" value="1"/>
</dbReference>
<proteinExistence type="predicted"/>
<dbReference type="InterPro" id="IPR003675">
    <property type="entry name" value="Rce1/LyrA-like_dom"/>
</dbReference>
<protein>
    <submittedName>
        <fullName evidence="3">Type II CAAX endopeptidase family protein</fullName>
    </submittedName>
</protein>
<evidence type="ECO:0000259" key="2">
    <source>
        <dbReference type="Pfam" id="PF02517"/>
    </source>
</evidence>
<feature type="transmembrane region" description="Helical" evidence="1">
    <location>
        <begin position="152"/>
        <end position="169"/>
    </location>
</feature>
<evidence type="ECO:0000313" key="3">
    <source>
        <dbReference type="EMBL" id="MEN0642543.1"/>
    </source>
</evidence>
<feature type="transmembrane region" description="Helical" evidence="1">
    <location>
        <begin position="199"/>
        <end position="217"/>
    </location>
</feature>
<keyword evidence="1" id="KW-0472">Membrane</keyword>
<gene>
    <name evidence="3" type="ORF">MKY91_05155</name>
</gene>
<feature type="transmembrane region" description="Helical" evidence="1">
    <location>
        <begin position="175"/>
        <end position="192"/>
    </location>
</feature>
<comment type="caution">
    <text evidence="3">The sequence shown here is derived from an EMBL/GenBank/DDBJ whole genome shotgun (WGS) entry which is preliminary data.</text>
</comment>
<dbReference type="Proteomes" id="UP001418796">
    <property type="component" value="Unassembled WGS sequence"/>
</dbReference>
<dbReference type="InterPro" id="IPR052710">
    <property type="entry name" value="CAAX_protease"/>
</dbReference>
<dbReference type="PANTHER" id="PTHR36435">
    <property type="entry name" value="SLR1288 PROTEIN"/>
    <property type="match status" value="1"/>
</dbReference>
<feature type="domain" description="CAAX prenyl protease 2/Lysostaphin resistance protein A-like" evidence="2">
    <location>
        <begin position="122"/>
        <end position="207"/>
    </location>
</feature>
<feature type="transmembrane region" description="Helical" evidence="1">
    <location>
        <begin position="7"/>
        <end position="31"/>
    </location>
</feature>
<dbReference type="RefSeq" id="WP_203090628.1">
    <property type="nucleotide sequence ID" value="NZ_JAEUZA010000005.1"/>
</dbReference>
<dbReference type="PANTHER" id="PTHR36435:SF6">
    <property type="entry name" value="ABORTIVE INFECTION PROTEIN"/>
    <property type="match status" value="1"/>
</dbReference>
<feature type="transmembrane region" description="Helical" evidence="1">
    <location>
        <begin position="78"/>
        <end position="101"/>
    </location>
</feature>
<keyword evidence="1" id="KW-1133">Transmembrane helix</keyword>
<organism evidence="3 4">
    <name type="scientific">Alkalicoccobacillus gibsonii</name>
    <dbReference type="NCBI Taxonomy" id="79881"/>
    <lineage>
        <taxon>Bacteria</taxon>
        <taxon>Bacillati</taxon>
        <taxon>Bacillota</taxon>
        <taxon>Bacilli</taxon>
        <taxon>Bacillales</taxon>
        <taxon>Bacillaceae</taxon>
        <taxon>Alkalicoccobacillus</taxon>
    </lineage>
</organism>
<accession>A0ABU9VH47</accession>
<dbReference type="EMBL" id="JBCITK010000001">
    <property type="protein sequence ID" value="MEN0642543.1"/>
    <property type="molecule type" value="Genomic_DNA"/>
</dbReference>
<feature type="transmembrane region" description="Helical" evidence="1">
    <location>
        <begin position="121"/>
        <end position="140"/>
    </location>
</feature>
<evidence type="ECO:0000313" key="4">
    <source>
        <dbReference type="Proteomes" id="UP001418796"/>
    </source>
</evidence>
<keyword evidence="1" id="KW-0812">Transmembrane</keyword>
<reference evidence="3 4" key="1">
    <citation type="submission" date="2024-03" db="EMBL/GenBank/DDBJ databases">
        <title>Bacilli Hybrid Assemblies.</title>
        <authorList>
            <person name="Kovac J."/>
        </authorList>
    </citation>
    <scope>NUCLEOTIDE SEQUENCE [LARGE SCALE GENOMIC DNA]</scope>
    <source>
        <strain evidence="3 4">FSL R7-0666</strain>
    </source>
</reference>
<name>A0ABU9VH47_9BACI</name>
<feature type="transmembrane region" description="Helical" evidence="1">
    <location>
        <begin position="37"/>
        <end position="58"/>
    </location>
</feature>
<evidence type="ECO:0000256" key="1">
    <source>
        <dbReference type="SAM" id="Phobius"/>
    </source>
</evidence>
<keyword evidence="4" id="KW-1185">Reference proteome</keyword>
<sequence>MNIRYWFILVTFIAMLFGAVPFVFVFQALGISEANMLIGYSTVASYVIGTLIIFLLLLPDMRQGSLDRDRSGVGMTIVWSITGIFLVFIAQYAAALIEIFVFGVEAGSDNTESLVQLSRAVPLMVIVIAILGPIIEEIVFRKVLFGSLHKKMNFFFASTISSLIFAAAHWDFEHLLVYLAMGYAFAFLYVISKRIIVPIIAHISLNSFVVLVQVVFYDEIQRILERAEQATNLDASIILRLIGG</sequence>